<dbReference type="OrthoDB" id="2530238at2759"/>
<evidence type="ECO:0000313" key="1">
    <source>
        <dbReference type="EMBL" id="CDR49660.1"/>
    </source>
</evidence>
<reference evidence="1" key="1">
    <citation type="journal article" date="2014" name="Genome Announc.">
        <title>Draft genome sequence of Rhodosporidium toruloides CECT1137, an oleaginous yeast of biotechnological interest.</title>
        <authorList>
            <person name="Morin N."/>
            <person name="Calcas X."/>
            <person name="Devillers H."/>
            <person name="Durrens P."/>
            <person name="Sherman D.J."/>
            <person name="Nicaud J.-M."/>
            <person name="Neuveglise C."/>
        </authorList>
    </citation>
    <scope>NUCLEOTIDE SEQUENCE</scope>
    <source>
        <strain evidence="1">CECT1137</strain>
    </source>
</reference>
<name>A0A061BI68_RHOTO</name>
<dbReference type="EMBL" id="LK052964">
    <property type="protein sequence ID" value="CDR49660.1"/>
    <property type="molecule type" value="Genomic_DNA"/>
</dbReference>
<sequence>MTDYLTKLPAELFLDICQRVQDAKEGPYLGAVSKAFLPFAREATFGDTIVKTYDRLQKLCDLALQSASAIASVGSLYLELKNKPDDGTPRAVDLTGLFAGLTNLDVLGIERAPRIAKMVLAPTGARRLLPRLTTLRIHDPLEGWANPFAISHYANLNRYPSLCKLTLHVERELDSLGRYRVTREPDWAPFCWSVTLRGPVLNNPAARDFVHWLRASDALYLHDYSTARTDDSFASFLDVVRDPQEVNGLSFLRLSQPTEDLHVALRRFTNLYGIEFRTGTSLHSCLETVRGLKHIERLYFFTGAEVSTTDLKSLVSGPDKLPVLSLVGINLVFDHCEYLAIDLGGEPDDWEDEFEYSDVPQYDGWTDVFTLAGLADLLKLADKEGIEFEGLAVKLARKELAYRKRLRESEEARKKRLAAAKEAAMRAQLEAD</sequence>
<gene>
    <name evidence="1" type="ORF">RHTO0S_29e00936g</name>
</gene>
<dbReference type="AlphaFoldDB" id="A0A061BI68"/>
<proteinExistence type="predicted"/>
<accession>A0A061BI68</accession>
<organism evidence="1">
    <name type="scientific">Rhodotorula toruloides</name>
    <name type="common">Yeast</name>
    <name type="synonym">Rhodosporidium toruloides</name>
    <dbReference type="NCBI Taxonomy" id="5286"/>
    <lineage>
        <taxon>Eukaryota</taxon>
        <taxon>Fungi</taxon>
        <taxon>Dikarya</taxon>
        <taxon>Basidiomycota</taxon>
        <taxon>Pucciniomycotina</taxon>
        <taxon>Microbotryomycetes</taxon>
        <taxon>Sporidiobolales</taxon>
        <taxon>Sporidiobolaceae</taxon>
        <taxon>Rhodotorula</taxon>
    </lineage>
</organism>
<protein>
    <submittedName>
        <fullName evidence="1">RHTO0S29e00936g1_1</fullName>
    </submittedName>
</protein>